<name>A0A8T2MQ01_9TELE</name>
<feature type="region of interest" description="Disordered" evidence="1">
    <location>
        <begin position="214"/>
        <end position="333"/>
    </location>
</feature>
<dbReference type="InterPro" id="IPR028422">
    <property type="entry name" value="GREB1"/>
</dbReference>
<dbReference type="PANTHER" id="PTHR15720:SF12">
    <property type="entry name" value="GREB1-LIKE PROTEIN"/>
    <property type="match status" value="1"/>
</dbReference>
<dbReference type="InterPro" id="IPR048657">
    <property type="entry name" value="GREB1-like_cpSF2"/>
</dbReference>
<dbReference type="OrthoDB" id="9989163at2759"/>
<organism evidence="3 4">
    <name type="scientific">Albula glossodonta</name>
    <name type="common">roundjaw bonefish</name>
    <dbReference type="NCBI Taxonomy" id="121402"/>
    <lineage>
        <taxon>Eukaryota</taxon>
        <taxon>Metazoa</taxon>
        <taxon>Chordata</taxon>
        <taxon>Craniata</taxon>
        <taxon>Vertebrata</taxon>
        <taxon>Euteleostomi</taxon>
        <taxon>Actinopterygii</taxon>
        <taxon>Neopterygii</taxon>
        <taxon>Teleostei</taxon>
        <taxon>Albuliformes</taxon>
        <taxon>Albulidae</taxon>
        <taxon>Albula</taxon>
    </lineage>
</organism>
<evidence type="ECO:0000259" key="2">
    <source>
        <dbReference type="Pfam" id="PF20692"/>
    </source>
</evidence>
<reference evidence="3" key="1">
    <citation type="thesis" date="2021" institute="BYU ScholarsArchive" country="Provo, UT, USA">
        <title>Applications of and Algorithms for Genome Assembly and Genomic Analyses with an Emphasis on Marine Teleosts.</title>
        <authorList>
            <person name="Pickett B.D."/>
        </authorList>
    </citation>
    <scope>NUCLEOTIDE SEQUENCE</scope>
    <source>
        <strain evidence="3">HI-2016</strain>
    </source>
</reference>
<dbReference type="GO" id="GO:0001822">
    <property type="term" value="P:kidney development"/>
    <property type="evidence" value="ECO:0007669"/>
    <property type="project" value="TreeGrafter"/>
</dbReference>
<feature type="compositionally biased region" description="Polar residues" evidence="1">
    <location>
        <begin position="242"/>
        <end position="253"/>
    </location>
</feature>
<evidence type="ECO:0000313" key="4">
    <source>
        <dbReference type="Proteomes" id="UP000824540"/>
    </source>
</evidence>
<feature type="non-terminal residue" evidence="3">
    <location>
        <position position="412"/>
    </location>
</feature>
<dbReference type="AlphaFoldDB" id="A0A8T2MQ01"/>
<protein>
    <recommendedName>
        <fullName evidence="2">GREB1-like circularly permuted SF2 helicase domain-containing protein</fullName>
    </recommendedName>
</protein>
<evidence type="ECO:0000256" key="1">
    <source>
        <dbReference type="SAM" id="MobiDB-lite"/>
    </source>
</evidence>
<sequence>VDSSSEGQVYFGLSDYSNSLQHPHLHSMVVRSYLLIQQYTEALMALTAAPALRDHATPETRAIVEDLVGAPGQGQGGRGHMLLLRVPSLQLAMLAHERLEEVRDRLGLHFRFAVLLGSPASELNLPSHFVARLKAWRACECEDWEPHTYEDLEGLPCIVILTGRDPLGETFPRSLKYCDLRLIDSSYLTRTALEQEVGLACTYIPAGATQEPWGAVEVNDRRRRGTPSSNDPDELLMDLERPQSNGSTVTGTSAGDEVEEGAAHHEVKQECDSQGSQLSSPNSSAPQSTYSSPSCSSSSSPSSPSSSAQRPSQSTQPAVRGPRSVPGALPRSTPRTVILSRAAYGLLAGEHGGQLHSSSLLPHADVAWSSPLRPPLRQDTIGSEQSLYYRKWTSARQHHADHSNPALPHPAA</sequence>
<dbReference type="Pfam" id="PF20692">
    <property type="entry name" value="cpSF2-GREB1"/>
    <property type="match status" value="1"/>
</dbReference>
<feature type="domain" description="GREB1-like circularly permuted SF2 helicase" evidence="2">
    <location>
        <begin position="21"/>
        <end position="405"/>
    </location>
</feature>
<feature type="compositionally biased region" description="Low complexity" evidence="1">
    <location>
        <begin position="273"/>
        <end position="317"/>
    </location>
</feature>
<proteinExistence type="predicted"/>
<dbReference type="EMBL" id="JAFBMS010001368">
    <property type="protein sequence ID" value="KAG9329220.1"/>
    <property type="molecule type" value="Genomic_DNA"/>
</dbReference>
<keyword evidence="4" id="KW-1185">Reference proteome</keyword>
<feature type="compositionally biased region" description="Basic and acidic residues" evidence="1">
    <location>
        <begin position="261"/>
        <end position="271"/>
    </location>
</feature>
<dbReference type="Proteomes" id="UP000824540">
    <property type="component" value="Unassembled WGS sequence"/>
</dbReference>
<evidence type="ECO:0000313" key="3">
    <source>
        <dbReference type="EMBL" id="KAG9329220.1"/>
    </source>
</evidence>
<gene>
    <name evidence="3" type="ORF">JZ751_006466</name>
</gene>
<comment type="caution">
    <text evidence="3">The sequence shown here is derived from an EMBL/GenBank/DDBJ whole genome shotgun (WGS) entry which is preliminary data.</text>
</comment>
<dbReference type="PANTHER" id="PTHR15720">
    <property type="entry name" value="GREB1-RELATED"/>
    <property type="match status" value="1"/>
</dbReference>
<accession>A0A8T2MQ01</accession>